<sequence length="267" mass="30665">MEHAITPVPSGETVKILTYNVNGIRSALNKGLIEWLTQNPFDILCFQEVKATHDVVDLLPFEALGYRYHWHAAEKKGYSGVATFSKLPPDHVVLGCGIPAYDCEGRILRTDFDDLTLLNCYFPSGTTGEVRQSVKMQFLDDFFEYVRELRQTRPNVIVVGDYNIAHTPIDIHDPVRNKNTTGFLPEERAWMTRWFDSGFIDSFRYKNPDEIAYSWWSYRAGARTNNKGWRIDYISVSDCCRDRIVASGHLPDAVHSDHGPVWLEFRP</sequence>
<evidence type="ECO:0000256" key="1">
    <source>
        <dbReference type="ARBA" id="ARBA00007092"/>
    </source>
</evidence>
<keyword evidence="4 6" id="KW-0460">Magnesium</keyword>
<dbReference type="InterPro" id="IPR005135">
    <property type="entry name" value="Endo/exonuclease/phosphatase"/>
</dbReference>
<organism evidence="9 10">
    <name type="scientific">Larkinella arboricola</name>
    <dbReference type="NCBI Taxonomy" id="643671"/>
    <lineage>
        <taxon>Bacteria</taxon>
        <taxon>Pseudomonadati</taxon>
        <taxon>Bacteroidota</taxon>
        <taxon>Cytophagia</taxon>
        <taxon>Cytophagales</taxon>
        <taxon>Spirosomataceae</taxon>
        <taxon>Larkinella</taxon>
    </lineage>
</organism>
<dbReference type="GO" id="GO:0046872">
    <property type="term" value="F:metal ion binding"/>
    <property type="evidence" value="ECO:0007669"/>
    <property type="project" value="UniProtKB-KW"/>
</dbReference>
<dbReference type="NCBIfam" id="TIGR00633">
    <property type="entry name" value="xth"/>
    <property type="match status" value="1"/>
</dbReference>
<dbReference type="Pfam" id="PF03372">
    <property type="entry name" value="Exo_endo_phos"/>
    <property type="match status" value="1"/>
</dbReference>
<evidence type="ECO:0000313" key="9">
    <source>
        <dbReference type="EMBL" id="RAJ94566.1"/>
    </source>
</evidence>
<dbReference type="InterPro" id="IPR036691">
    <property type="entry name" value="Endo/exonu/phosph_ase_sf"/>
</dbReference>
<feature type="binding site" evidence="6">
    <location>
        <position position="48"/>
    </location>
    <ligand>
        <name>Mg(2+)</name>
        <dbReference type="ChEBI" id="CHEBI:18420"/>
        <label>1</label>
    </ligand>
</feature>
<evidence type="ECO:0000259" key="8">
    <source>
        <dbReference type="Pfam" id="PF03372"/>
    </source>
</evidence>
<dbReference type="RefSeq" id="WP_111630518.1">
    <property type="nucleotide sequence ID" value="NZ_QLMC01000005.1"/>
</dbReference>
<feature type="active site" description="Proton donor/acceptor" evidence="5">
    <location>
        <position position="161"/>
    </location>
</feature>
<evidence type="ECO:0000256" key="7">
    <source>
        <dbReference type="PIRSR" id="PIRSR604808-3"/>
    </source>
</evidence>
<dbReference type="SUPFAM" id="SSF56219">
    <property type="entry name" value="DNase I-like"/>
    <property type="match status" value="1"/>
</dbReference>
<dbReference type="NCBIfam" id="TIGR00195">
    <property type="entry name" value="exoDNase_III"/>
    <property type="match status" value="1"/>
</dbReference>
<dbReference type="Proteomes" id="UP000248790">
    <property type="component" value="Unassembled WGS sequence"/>
</dbReference>
<dbReference type="GO" id="GO:0003906">
    <property type="term" value="F:DNA-(apurinic or apyrimidinic site) endonuclease activity"/>
    <property type="evidence" value="ECO:0007669"/>
    <property type="project" value="TreeGrafter"/>
</dbReference>
<feature type="site" description="Transition state stabilizer" evidence="7">
    <location>
        <position position="163"/>
    </location>
</feature>
<dbReference type="GO" id="GO:0008311">
    <property type="term" value="F:double-stranded DNA 3'-5' DNA exonuclease activity"/>
    <property type="evidence" value="ECO:0007669"/>
    <property type="project" value="TreeGrafter"/>
</dbReference>
<comment type="caution">
    <text evidence="9">The sequence shown here is derived from an EMBL/GenBank/DDBJ whole genome shotgun (WGS) entry which is preliminary data.</text>
</comment>
<feature type="binding site" evidence="6">
    <location>
        <position position="258"/>
    </location>
    <ligand>
        <name>Mg(2+)</name>
        <dbReference type="ChEBI" id="CHEBI:18420"/>
        <label>1</label>
    </ligand>
</feature>
<keyword evidence="6" id="KW-0464">Manganese</keyword>
<dbReference type="EMBL" id="QLMC01000005">
    <property type="protein sequence ID" value="RAJ94566.1"/>
    <property type="molecule type" value="Genomic_DNA"/>
</dbReference>
<evidence type="ECO:0000256" key="5">
    <source>
        <dbReference type="PIRSR" id="PIRSR604808-1"/>
    </source>
</evidence>
<feature type="site" description="Important for catalytic activity" evidence="7">
    <location>
        <position position="232"/>
    </location>
</feature>
<keyword evidence="3" id="KW-0378">Hydrolase</keyword>
<evidence type="ECO:0000256" key="4">
    <source>
        <dbReference type="ARBA" id="ARBA00022842"/>
    </source>
</evidence>
<feature type="active site" evidence="5">
    <location>
        <position position="121"/>
    </location>
</feature>
<feature type="domain" description="Endonuclease/exonuclease/phosphatase" evidence="8">
    <location>
        <begin position="17"/>
        <end position="258"/>
    </location>
</feature>
<feature type="binding site" evidence="6">
    <location>
        <position position="20"/>
    </location>
    <ligand>
        <name>Mg(2+)</name>
        <dbReference type="ChEBI" id="CHEBI:18420"/>
        <label>1</label>
    </ligand>
</feature>
<dbReference type="AlphaFoldDB" id="A0A327WRJ8"/>
<dbReference type="PROSITE" id="PS51435">
    <property type="entry name" value="AP_NUCLEASE_F1_4"/>
    <property type="match status" value="1"/>
</dbReference>
<feature type="site" description="Interaction with DNA substrate" evidence="7">
    <location>
        <position position="258"/>
    </location>
</feature>
<keyword evidence="2 6" id="KW-0479">Metal-binding</keyword>
<gene>
    <name evidence="9" type="ORF">LX87_04453</name>
</gene>
<comment type="similarity">
    <text evidence="1">Belongs to the DNA repair enzymes AP/ExoA family.</text>
</comment>
<evidence type="ECO:0000256" key="2">
    <source>
        <dbReference type="ARBA" id="ARBA00022723"/>
    </source>
</evidence>
<proteinExistence type="inferred from homology"/>
<dbReference type="GO" id="GO:0006284">
    <property type="term" value="P:base-excision repair"/>
    <property type="evidence" value="ECO:0007669"/>
    <property type="project" value="TreeGrafter"/>
</dbReference>
<keyword evidence="10" id="KW-1185">Reference proteome</keyword>
<dbReference type="CDD" id="cd10281">
    <property type="entry name" value="Nape_like_AP-endo"/>
    <property type="match status" value="1"/>
</dbReference>
<name>A0A327WRJ8_LARAB</name>
<dbReference type="GO" id="GO:0008081">
    <property type="term" value="F:phosphoric diester hydrolase activity"/>
    <property type="evidence" value="ECO:0007669"/>
    <property type="project" value="TreeGrafter"/>
</dbReference>
<feature type="binding site" evidence="6">
    <location>
        <position position="163"/>
    </location>
    <ligand>
        <name>Mg(2+)</name>
        <dbReference type="ChEBI" id="CHEBI:18420"/>
        <label>1</label>
    </ligand>
</feature>
<accession>A0A327WRJ8</accession>
<feature type="binding site" evidence="6">
    <location>
        <position position="161"/>
    </location>
    <ligand>
        <name>Mg(2+)</name>
        <dbReference type="ChEBI" id="CHEBI:18420"/>
        <label>1</label>
    </ligand>
</feature>
<dbReference type="OrthoDB" id="9803914at2"/>
<evidence type="ECO:0000256" key="3">
    <source>
        <dbReference type="ARBA" id="ARBA00022801"/>
    </source>
</evidence>
<evidence type="ECO:0000313" key="10">
    <source>
        <dbReference type="Proteomes" id="UP000248790"/>
    </source>
</evidence>
<feature type="binding site" evidence="6">
    <location>
        <position position="257"/>
    </location>
    <ligand>
        <name>Mg(2+)</name>
        <dbReference type="ChEBI" id="CHEBI:18420"/>
        <label>1</label>
    </ligand>
</feature>
<evidence type="ECO:0000256" key="6">
    <source>
        <dbReference type="PIRSR" id="PIRSR604808-2"/>
    </source>
</evidence>
<protein>
    <submittedName>
        <fullName evidence="9">Exodeoxyribonuclease-3</fullName>
    </submittedName>
</protein>
<dbReference type="PANTHER" id="PTHR22748">
    <property type="entry name" value="AP ENDONUCLEASE"/>
    <property type="match status" value="1"/>
</dbReference>
<comment type="cofactor">
    <cofactor evidence="6">
        <name>Mg(2+)</name>
        <dbReference type="ChEBI" id="CHEBI:18420"/>
    </cofactor>
    <cofactor evidence="6">
        <name>Mn(2+)</name>
        <dbReference type="ChEBI" id="CHEBI:29035"/>
    </cofactor>
    <text evidence="6">Probably binds two magnesium or manganese ions per subunit.</text>
</comment>
<dbReference type="PANTHER" id="PTHR22748:SF6">
    <property type="entry name" value="DNA-(APURINIC OR APYRIMIDINIC SITE) ENDONUCLEASE"/>
    <property type="match status" value="1"/>
</dbReference>
<dbReference type="Gene3D" id="3.60.10.10">
    <property type="entry name" value="Endonuclease/exonuclease/phosphatase"/>
    <property type="match status" value="1"/>
</dbReference>
<feature type="active site" description="Proton acceptor" evidence="5">
    <location>
        <position position="258"/>
    </location>
</feature>
<reference evidence="9 10" key="1">
    <citation type="submission" date="2018-06" db="EMBL/GenBank/DDBJ databases">
        <title>Genomic Encyclopedia of Archaeal and Bacterial Type Strains, Phase II (KMG-II): from individual species to whole genera.</title>
        <authorList>
            <person name="Goeker M."/>
        </authorList>
    </citation>
    <scope>NUCLEOTIDE SEQUENCE [LARGE SCALE GENOMIC DNA]</scope>
    <source>
        <strain evidence="9 10">DSM 21851</strain>
    </source>
</reference>
<dbReference type="InterPro" id="IPR004808">
    <property type="entry name" value="AP_endonuc_1"/>
</dbReference>